<proteinExistence type="predicted"/>
<comment type="caution">
    <text evidence="1">The sequence shown here is derived from an EMBL/GenBank/DDBJ whole genome shotgun (WGS) entry which is preliminary data.</text>
</comment>
<protein>
    <submittedName>
        <fullName evidence="1">Uncharacterized protein</fullName>
    </submittedName>
</protein>
<accession>A0A2S4PQA1</accession>
<dbReference type="OrthoDB" id="10035396at2759"/>
<evidence type="ECO:0000313" key="2">
    <source>
        <dbReference type="Proteomes" id="UP000237438"/>
    </source>
</evidence>
<gene>
    <name evidence="1" type="ORF">EPUL_004466</name>
</gene>
<dbReference type="STRING" id="225359.A0A2S4PQA1"/>
<dbReference type="Proteomes" id="UP000237438">
    <property type="component" value="Unassembled WGS sequence"/>
</dbReference>
<name>A0A2S4PQA1_9PEZI</name>
<dbReference type="AlphaFoldDB" id="A0A2S4PQA1"/>
<sequence>MNLPKKPTVLATHFINATLKTTSALPKTPKPTPMSWTTMVRNRPKKTRLNVAPDATIDTNLQPQKSAAKTTFKLAQNPSLMNKNQSKSTDYLKLFFRLSNDNEWRKQSPAGIREVVVKKLSISPASIGLIKPVRAGFALSPRNNEVREALLKSSLRLSSFGVKLESATSWPPVIIPMVPRYIRTEKSQVKVTKELLSDEIERLFLPRPPVSDSPLTDFCKRCNKHHSPKNCSRAPSCGNCGSTMHSKDLCMALTKCRNFGALHRSDSRQSLARPTPVALTKAADERASVLEADSDEAPSQPEFMVTENTQVSSVEAMARNAMRL</sequence>
<reference evidence="1 2" key="1">
    <citation type="submission" date="2017-10" db="EMBL/GenBank/DDBJ databases">
        <title>Development of genomic resources for the powdery mildew, Erysiphe pulchra.</title>
        <authorList>
            <person name="Wadl P.A."/>
            <person name="Mack B.M."/>
            <person name="Moore G."/>
            <person name="Beltz S.B."/>
        </authorList>
    </citation>
    <scope>NUCLEOTIDE SEQUENCE [LARGE SCALE GENOMIC DNA]</scope>
    <source>
        <strain evidence="1">Cflorida</strain>
    </source>
</reference>
<evidence type="ECO:0000313" key="1">
    <source>
        <dbReference type="EMBL" id="POS84217.1"/>
    </source>
</evidence>
<dbReference type="EMBL" id="PEDP01001124">
    <property type="protein sequence ID" value="POS84217.1"/>
    <property type="molecule type" value="Genomic_DNA"/>
</dbReference>
<keyword evidence="2" id="KW-1185">Reference proteome</keyword>
<organism evidence="1 2">
    <name type="scientific">Erysiphe pulchra</name>
    <dbReference type="NCBI Taxonomy" id="225359"/>
    <lineage>
        <taxon>Eukaryota</taxon>
        <taxon>Fungi</taxon>
        <taxon>Dikarya</taxon>
        <taxon>Ascomycota</taxon>
        <taxon>Pezizomycotina</taxon>
        <taxon>Leotiomycetes</taxon>
        <taxon>Erysiphales</taxon>
        <taxon>Erysiphaceae</taxon>
        <taxon>Erysiphe</taxon>
    </lineage>
</organism>